<name>A0ABN9UYT0_9DINO</name>
<dbReference type="EMBL" id="CAUYUJ010016443">
    <property type="protein sequence ID" value="CAK0865354.1"/>
    <property type="molecule type" value="Genomic_DNA"/>
</dbReference>
<evidence type="ECO:0008006" key="5">
    <source>
        <dbReference type="Google" id="ProtNLM"/>
    </source>
</evidence>
<evidence type="ECO:0000313" key="4">
    <source>
        <dbReference type="Proteomes" id="UP001189429"/>
    </source>
</evidence>
<reference evidence="3" key="1">
    <citation type="submission" date="2023-10" db="EMBL/GenBank/DDBJ databases">
        <authorList>
            <person name="Chen Y."/>
            <person name="Shah S."/>
            <person name="Dougan E. K."/>
            <person name="Thang M."/>
            <person name="Chan C."/>
        </authorList>
    </citation>
    <scope>NUCLEOTIDE SEQUENCE [LARGE SCALE GENOMIC DNA]</scope>
</reference>
<gene>
    <name evidence="3" type="ORF">PCOR1329_LOCUS52901</name>
</gene>
<feature type="chain" id="PRO_5045234996" description="Subtilisin" evidence="2">
    <location>
        <begin position="17"/>
        <end position="283"/>
    </location>
</feature>
<sequence>MARLLLAAVMAAAATGLLVHDGPADAPSDDAESGAGAATVLDPELTNAALEKFHVTVPGEHAMIVLPEQRRPGEPGRRGPDHLRDLREADRGAVRGSPHPDAHLRGELRRDKHHEAGVHRGERPVQRKSYACRLLVLRTMVDSGGTTSDVTNSDALHFFYNVPQCRMSVPRGYLKAPTYRSFLKRSRFMQVECSLDNGKHEIKVSKTTVWRGFDRAANATVYANDLAFSVSNVAGAGGILGTDDHAAVAAAVPGCNKKQPINGPYQTRKGPKGKPWQRAHHFR</sequence>
<dbReference type="Proteomes" id="UP001189429">
    <property type="component" value="Unassembled WGS sequence"/>
</dbReference>
<protein>
    <recommendedName>
        <fullName evidence="5">Subtilisin</fullName>
    </recommendedName>
</protein>
<keyword evidence="4" id="KW-1185">Reference proteome</keyword>
<evidence type="ECO:0000256" key="2">
    <source>
        <dbReference type="SAM" id="SignalP"/>
    </source>
</evidence>
<feature type="signal peptide" evidence="2">
    <location>
        <begin position="1"/>
        <end position="16"/>
    </location>
</feature>
<evidence type="ECO:0000313" key="3">
    <source>
        <dbReference type="EMBL" id="CAK0865354.1"/>
    </source>
</evidence>
<evidence type="ECO:0000256" key="1">
    <source>
        <dbReference type="SAM" id="MobiDB-lite"/>
    </source>
</evidence>
<feature type="compositionally biased region" description="Basic residues" evidence="1">
    <location>
        <begin position="269"/>
        <end position="283"/>
    </location>
</feature>
<feature type="region of interest" description="Disordered" evidence="1">
    <location>
        <begin position="259"/>
        <end position="283"/>
    </location>
</feature>
<comment type="caution">
    <text evidence="3">The sequence shown here is derived from an EMBL/GenBank/DDBJ whole genome shotgun (WGS) entry which is preliminary data.</text>
</comment>
<organism evidence="3 4">
    <name type="scientific">Prorocentrum cordatum</name>
    <dbReference type="NCBI Taxonomy" id="2364126"/>
    <lineage>
        <taxon>Eukaryota</taxon>
        <taxon>Sar</taxon>
        <taxon>Alveolata</taxon>
        <taxon>Dinophyceae</taxon>
        <taxon>Prorocentrales</taxon>
        <taxon>Prorocentraceae</taxon>
        <taxon>Prorocentrum</taxon>
    </lineage>
</organism>
<accession>A0ABN9UYT0</accession>
<proteinExistence type="predicted"/>
<keyword evidence="2" id="KW-0732">Signal</keyword>
<feature type="region of interest" description="Disordered" evidence="1">
    <location>
        <begin position="88"/>
        <end position="123"/>
    </location>
</feature>